<dbReference type="SUPFAM" id="SSF55821">
    <property type="entry name" value="YrdC/RibB"/>
    <property type="match status" value="1"/>
</dbReference>
<evidence type="ECO:0000256" key="4">
    <source>
        <dbReference type="ARBA" id="ARBA00022490"/>
    </source>
</evidence>
<comment type="subcellular location">
    <subcellularLocation>
        <location evidence="1">Cytoplasm</location>
    </subcellularLocation>
</comment>
<dbReference type="InterPro" id="IPR017945">
    <property type="entry name" value="DHBP_synth_RibB-like_a/b_dom"/>
</dbReference>
<evidence type="ECO:0000256" key="2">
    <source>
        <dbReference type="ARBA" id="ARBA00007663"/>
    </source>
</evidence>
<dbReference type="InterPro" id="IPR006070">
    <property type="entry name" value="Sua5-like_dom"/>
</dbReference>
<dbReference type="InterPro" id="IPR050156">
    <property type="entry name" value="TC-AMP_synthase_SUA5"/>
</dbReference>
<comment type="caution">
    <text evidence="8">The sequence shown here is derived from an EMBL/GenBank/DDBJ whole genome shotgun (WGS) entry which is preliminary data.</text>
</comment>
<name>A0ABT1L4E3_9GAMM</name>
<dbReference type="EC" id="2.7.7.87" evidence="3"/>
<dbReference type="PROSITE" id="PS51163">
    <property type="entry name" value="YRDC"/>
    <property type="match status" value="1"/>
</dbReference>
<dbReference type="RefSeq" id="WP_258569156.1">
    <property type="nucleotide sequence ID" value="NZ_JAKUDN010000002.1"/>
</dbReference>
<dbReference type="EMBL" id="JAKUDN010000002">
    <property type="protein sequence ID" value="MCP8352044.1"/>
    <property type="molecule type" value="Genomic_DNA"/>
</dbReference>
<comment type="catalytic activity">
    <reaction evidence="6">
        <text>L-threonine + hydrogencarbonate + ATP = L-threonylcarbamoyladenylate + diphosphate + H2O</text>
        <dbReference type="Rhea" id="RHEA:36407"/>
        <dbReference type="ChEBI" id="CHEBI:15377"/>
        <dbReference type="ChEBI" id="CHEBI:17544"/>
        <dbReference type="ChEBI" id="CHEBI:30616"/>
        <dbReference type="ChEBI" id="CHEBI:33019"/>
        <dbReference type="ChEBI" id="CHEBI:57926"/>
        <dbReference type="ChEBI" id="CHEBI:73682"/>
        <dbReference type="EC" id="2.7.7.87"/>
    </reaction>
</comment>
<evidence type="ECO:0000256" key="5">
    <source>
        <dbReference type="ARBA" id="ARBA00022679"/>
    </source>
</evidence>
<keyword evidence="5" id="KW-0808">Transferase</keyword>
<organism evidence="8 9">
    <name type="scientific">Candidatus Synchoanobacter obligatus</name>
    <dbReference type="NCBI Taxonomy" id="2919597"/>
    <lineage>
        <taxon>Bacteria</taxon>
        <taxon>Pseudomonadati</taxon>
        <taxon>Pseudomonadota</taxon>
        <taxon>Gammaproteobacteria</taxon>
        <taxon>Candidatus Comchoanobacterales</taxon>
        <taxon>Candidatus Comchoanobacteraceae</taxon>
        <taxon>Candidatus Synchoanobacter</taxon>
    </lineage>
</organism>
<feature type="domain" description="YrdC-like" evidence="7">
    <location>
        <begin position="1"/>
        <end position="172"/>
    </location>
</feature>
<protein>
    <recommendedName>
        <fullName evidence="3">L-threonylcarbamoyladenylate synthase</fullName>
        <ecNumber evidence="3">2.7.7.87</ecNumber>
    </recommendedName>
</protein>
<evidence type="ECO:0000256" key="6">
    <source>
        <dbReference type="ARBA" id="ARBA00048366"/>
    </source>
</evidence>
<evidence type="ECO:0000256" key="3">
    <source>
        <dbReference type="ARBA" id="ARBA00012584"/>
    </source>
</evidence>
<comment type="similarity">
    <text evidence="2">Belongs to the SUA5 family.</text>
</comment>
<reference evidence="8 9" key="1">
    <citation type="journal article" date="2022" name="Nat. Microbiol.">
        <title>The microbiome of a bacterivorous marine choanoflagellate contains a resource-demanding obligate bacterial associate.</title>
        <authorList>
            <person name="Needham D.M."/>
            <person name="Poirier C."/>
            <person name="Bachy C."/>
            <person name="George E.E."/>
            <person name="Wilken S."/>
            <person name="Yung C.C.M."/>
            <person name="Limardo A.J."/>
            <person name="Morando M."/>
            <person name="Sudek L."/>
            <person name="Malmstrom R.R."/>
            <person name="Keeling P.J."/>
            <person name="Santoro A.E."/>
            <person name="Worden A.Z."/>
        </authorList>
    </citation>
    <scope>NUCLEOTIDE SEQUENCE [LARGE SCALE GENOMIC DNA]</scope>
    <source>
        <strain evidence="8 9">Comchoano-2</strain>
    </source>
</reference>
<evidence type="ECO:0000313" key="8">
    <source>
        <dbReference type="EMBL" id="MCP8352044.1"/>
    </source>
</evidence>
<gene>
    <name evidence="8" type="ORF">MKS91_01925</name>
</gene>
<dbReference type="Pfam" id="PF01300">
    <property type="entry name" value="Sua5_yciO_yrdC"/>
    <property type="match status" value="1"/>
</dbReference>
<evidence type="ECO:0000313" key="9">
    <source>
        <dbReference type="Proteomes" id="UP001320768"/>
    </source>
</evidence>
<keyword evidence="4" id="KW-0963">Cytoplasm</keyword>
<dbReference type="PANTHER" id="PTHR17490">
    <property type="entry name" value="SUA5"/>
    <property type="match status" value="1"/>
</dbReference>
<evidence type="ECO:0000259" key="7">
    <source>
        <dbReference type="PROSITE" id="PS51163"/>
    </source>
</evidence>
<dbReference type="PANTHER" id="PTHR17490:SF18">
    <property type="entry name" value="THREONYLCARBAMOYL-AMP SYNTHASE"/>
    <property type="match status" value="1"/>
</dbReference>
<dbReference type="Proteomes" id="UP001320768">
    <property type="component" value="Unassembled WGS sequence"/>
</dbReference>
<keyword evidence="9" id="KW-1185">Reference proteome</keyword>
<dbReference type="Gene3D" id="3.90.870.10">
    <property type="entry name" value="DHBP synthase"/>
    <property type="match status" value="1"/>
</dbReference>
<evidence type="ECO:0000256" key="1">
    <source>
        <dbReference type="ARBA" id="ARBA00004496"/>
    </source>
</evidence>
<proteinExistence type="inferred from homology"/>
<sequence length="172" mass="19295">MLNIDQAVQHLNTGGILIYPTETVYGIGCLPSKTQALNQLLEIKKRQRQFILIADDWQRFNHWVDESMPLSHLNTPKPTTFIVKAATHVPDTLKNLQQEIAIRKIKEHAISRLLKQLEEPLISTSANLPGEATPTTTEGLMKVFSYPILNGKPGGQSPSRIIHFQSGQIIRP</sequence>
<accession>A0ABT1L4E3</accession>